<dbReference type="SUPFAM" id="SSF48726">
    <property type="entry name" value="Immunoglobulin"/>
    <property type="match status" value="2"/>
</dbReference>
<dbReference type="InterPro" id="IPR013783">
    <property type="entry name" value="Ig-like_fold"/>
</dbReference>
<dbReference type="Gene3D" id="2.60.40.10">
    <property type="entry name" value="Immunoglobulins"/>
    <property type="match status" value="2"/>
</dbReference>
<dbReference type="InterPro" id="IPR051170">
    <property type="entry name" value="Neural/epithelial_adhesion"/>
</dbReference>
<dbReference type="InterPro" id="IPR007110">
    <property type="entry name" value="Ig-like_dom"/>
</dbReference>
<feature type="domain" description="Ig-like" evidence="5">
    <location>
        <begin position="257"/>
        <end position="337"/>
    </location>
</feature>
<proteinExistence type="predicted"/>
<dbReference type="KEGG" id="epa:110248235"/>
<evidence type="ECO:0000256" key="1">
    <source>
        <dbReference type="ARBA" id="ARBA00022729"/>
    </source>
</evidence>
<dbReference type="PANTHER" id="PTHR12231:SF253">
    <property type="entry name" value="DPR-INTERACTING PROTEIN ETA, ISOFORM B-RELATED"/>
    <property type="match status" value="1"/>
</dbReference>
<reference evidence="6" key="1">
    <citation type="submission" date="2022-11" db="UniProtKB">
        <authorList>
            <consortium name="EnsemblMetazoa"/>
        </authorList>
    </citation>
    <scope>IDENTIFICATION</scope>
</reference>
<dbReference type="SMART" id="SM00408">
    <property type="entry name" value="IGc2"/>
    <property type="match status" value="2"/>
</dbReference>
<dbReference type="InterPro" id="IPR003599">
    <property type="entry name" value="Ig_sub"/>
</dbReference>
<keyword evidence="2" id="KW-0677">Repeat</keyword>
<keyword evidence="1" id="KW-0732">Signal</keyword>
<dbReference type="PROSITE" id="PS50835">
    <property type="entry name" value="IG_LIKE"/>
    <property type="match status" value="2"/>
</dbReference>
<evidence type="ECO:0000313" key="6">
    <source>
        <dbReference type="EnsemblMetazoa" id="XP_020910397.1"/>
    </source>
</evidence>
<protein>
    <recommendedName>
        <fullName evidence="5">Ig-like domain-containing protein</fullName>
    </recommendedName>
</protein>
<dbReference type="RefSeq" id="XP_020910397.1">
    <property type="nucleotide sequence ID" value="XM_021054738.2"/>
</dbReference>
<evidence type="ECO:0000259" key="5">
    <source>
        <dbReference type="PROSITE" id="PS50835"/>
    </source>
</evidence>
<dbReference type="Pfam" id="PF13927">
    <property type="entry name" value="Ig_3"/>
    <property type="match status" value="1"/>
</dbReference>
<dbReference type="PANTHER" id="PTHR12231">
    <property type="entry name" value="CTX-RELATED TYPE I TRANSMEMBRANE PROTEIN"/>
    <property type="match status" value="1"/>
</dbReference>
<dbReference type="InterPro" id="IPR003598">
    <property type="entry name" value="Ig_sub2"/>
</dbReference>
<evidence type="ECO:0000256" key="2">
    <source>
        <dbReference type="ARBA" id="ARBA00022737"/>
    </source>
</evidence>
<evidence type="ECO:0000313" key="7">
    <source>
        <dbReference type="Proteomes" id="UP000887567"/>
    </source>
</evidence>
<keyword evidence="4" id="KW-0393">Immunoglobulin domain</keyword>
<dbReference type="AlphaFoldDB" id="A0A913XWP1"/>
<sequence>MTGLDHSNCVVIKIIIFRLLHVFLDSKQNTSCGRGAWLFIIIEMWLLSTGVQCFQWIAEPSNHTITESGKNVSISWRYVLENGEQPISSKIYNDGEKTITIATMNILKKKYLLNEEYDGAAKAISENSTVTLEFFFIKKNLADKEFCIHMAISVYRATKEFSKEYRSCTKLSVYVHPRIVYHSHNIIKPNGSTVELKCNATGDPEPSITWTKVTNNSVLTNSSLMTVNITQQAFGEYCCIADNKYANDTYCITIGDPLLSNTAPTNYTMINNSVTIICLATGIPIPTIEWTNLSGNIIHQSKDGNYTIPFKQCKNETWTYYCRAWSITGKTPNKKISVYVNTMMQHCKQTSTGKT</sequence>
<feature type="domain" description="Ig-like" evidence="5">
    <location>
        <begin position="177"/>
        <end position="253"/>
    </location>
</feature>
<keyword evidence="7" id="KW-1185">Reference proteome</keyword>
<dbReference type="InterPro" id="IPR036179">
    <property type="entry name" value="Ig-like_dom_sf"/>
</dbReference>
<keyword evidence="3" id="KW-1015">Disulfide bond</keyword>
<name>A0A913XWP1_EXADI</name>
<dbReference type="GeneID" id="110248235"/>
<dbReference type="EnsemblMetazoa" id="XM_021054738.2">
    <property type="protein sequence ID" value="XP_020910397.1"/>
    <property type="gene ID" value="LOC110248235"/>
</dbReference>
<dbReference type="Proteomes" id="UP000887567">
    <property type="component" value="Unplaced"/>
</dbReference>
<accession>A0A913XWP1</accession>
<dbReference type="OrthoDB" id="10012075at2759"/>
<evidence type="ECO:0000256" key="4">
    <source>
        <dbReference type="ARBA" id="ARBA00023319"/>
    </source>
</evidence>
<dbReference type="SMART" id="SM00409">
    <property type="entry name" value="IG"/>
    <property type="match status" value="2"/>
</dbReference>
<evidence type="ECO:0000256" key="3">
    <source>
        <dbReference type="ARBA" id="ARBA00023157"/>
    </source>
</evidence>
<organism evidence="6 7">
    <name type="scientific">Exaiptasia diaphana</name>
    <name type="common">Tropical sea anemone</name>
    <name type="synonym">Aiptasia pulchella</name>
    <dbReference type="NCBI Taxonomy" id="2652724"/>
    <lineage>
        <taxon>Eukaryota</taxon>
        <taxon>Metazoa</taxon>
        <taxon>Cnidaria</taxon>
        <taxon>Anthozoa</taxon>
        <taxon>Hexacorallia</taxon>
        <taxon>Actiniaria</taxon>
        <taxon>Aiptasiidae</taxon>
        <taxon>Exaiptasia</taxon>
    </lineage>
</organism>